<sequence length="232" mass="25602">MAAEISPGWMVAICVYVVLATGAATIGTTWFFEDFKESHYPLMPAWQLPWVRNPLLAFATWLVMLVLAHTLLPAVAVACIYRFVWRLYNNRPSARQRRYQQAAEARAQQDLERQQGRDPNGLSVVQELREYAASFDPPPRRSRQDPPPALSHEEVVAPTPSDGMAAPAVSPEPGLTSFDLDDGSPAHLPTVQEECEEEGSVRGSKGKEASRGKTQISRPAPAVLRGVVVERS</sequence>
<evidence type="ECO:0000256" key="1">
    <source>
        <dbReference type="SAM" id="MobiDB-lite"/>
    </source>
</evidence>
<accession>A0A136ITD5</accession>
<keyword evidence="2" id="KW-0812">Transmembrane</keyword>
<feature type="transmembrane region" description="Helical" evidence="2">
    <location>
        <begin position="58"/>
        <end position="85"/>
    </location>
</feature>
<keyword evidence="2" id="KW-1133">Transmembrane helix</keyword>
<evidence type="ECO:0000256" key="2">
    <source>
        <dbReference type="SAM" id="Phobius"/>
    </source>
</evidence>
<gene>
    <name evidence="3" type="ORF">Micbo1qcDRAFT_236042</name>
</gene>
<proteinExistence type="predicted"/>
<feature type="transmembrane region" description="Helical" evidence="2">
    <location>
        <begin position="9"/>
        <end position="32"/>
    </location>
</feature>
<feature type="region of interest" description="Disordered" evidence="1">
    <location>
        <begin position="99"/>
        <end position="121"/>
    </location>
</feature>
<organism evidence="3 4">
    <name type="scientific">Microdochium bolleyi</name>
    <dbReference type="NCBI Taxonomy" id="196109"/>
    <lineage>
        <taxon>Eukaryota</taxon>
        <taxon>Fungi</taxon>
        <taxon>Dikarya</taxon>
        <taxon>Ascomycota</taxon>
        <taxon>Pezizomycotina</taxon>
        <taxon>Sordariomycetes</taxon>
        <taxon>Xylariomycetidae</taxon>
        <taxon>Xylariales</taxon>
        <taxon>Microdochiaceae</taxon>
        <taxon>Microdochium</taxon>
    </lineage>
</organism>
<evidence type="ECO:0000313" key="4">
    <source>
        <dbReference type="Proteomes" id="UP000070501"/>
    </source>
</evidence>
<keyword evidence="4" id="KW-1185">Reference proteome</keyword>
<dbReference type="Proteomes" id="UP000070501">
    <property type="component" value="Unassembled WGS sequence"/>
</dbReference>
<keyword evidence="2" id="KW-0472">Membrane</keyword>
<name>A0A136ITD5_9PEZI</name>
<feature type="region of interest" description="Disordered" evidence="1">
    <location>
        <begin position="133"/>
        <end position="232"/>
    </location>
</feature>
<dbReference type="EMBL" id="KQ964259">
    <property type="protein sequence ID" value="KXJ88284.1"/>
    <property type="molecule type" value="Genomic_DNA"/>
</dbReference>
<protein>
    <submittedName>
        <fullName evidence="3">Uncharacterized protein</fullName>
    </submittedName>
</protein>
<dbReference type="InParanoid" id="A0A136ITD5"/>
<evidence type="ECO:0000313" key="3">
    <source>
        <dbReference type="EMBL" id="KXJ88284.1"/>
    </source>
</evidence>
<feature type="compositionally biased region" description="Basic and acidic residues" evidence="1">
    <location>
        <begin position="107"/>
        <end position="116"/>
    </location>
</feature>
<dbReference type="AlphaFoldDB" id="A0A136ITD5"/>
<reference evidence="4" key="1">
    <citation type="submission" date="2016-02" db="EMBL/GenBank/DDBJ databases">
        <title>Draft genome sequence of Microdochium bolleyi, a fungal endophyte of beachgrass.</title>
        <authorList>
            <consortium name="DOE Joint Genome Institute"/>
            <person name="David A.S."/>
            <person name="May G."/>
            <person name="Haridas S."/>
            <person name="Lim J."/>
            <person name="Wang M."/>
            <person name="Labutti K."/>
            <person name="Lipzen A."/>
            <person name="Barry K."/>
            <person name="Grigoriev I.V."/>
        </authorList>
    </citation>
    <scope>NUCLEOTIDE SEQUENCE [LARGE SCALE GENOMIC DNA]</scope>
    <source>
        <strain evidence="4">J235TASD1</strain>
    </source>
</reference>